<evidence type="ECO:0000313" key="2">
    <source>
        <dbReference type="Proteomes" id="UP000494135"/>
    </source>
</evidence>
<organism evidence="1 2">
    <name type="scientific">Burkholderia puraquae</name>
    <dbReference type="NCBI Taxonomy" id="1904757"/>
    <lineage>
        <taxon>Bacteria</taxon>
        <taxon>Pseudomonadati</taxon>
        <taxon>Pseudomonadota</taxon>
        <taxon>Betaproteobacteria</taxon>
        <taxon>Burkholderiales</taxon>
        <taxon>Burkholderiaceae</taxon>
        <taxon>Burkholderia</taxon>
        <taxon>Burkholderia cepacia complex</taxon>
    </lineage>
</organism>
<proteinExistence type="predicted"/>
<evidence type="ECO:0000313" key="1">
    <source>
        <dbReference type="EMBL" id="CAB3759869.1"/>
    </source>
</evidence>
<dbReference type="EMBL" id="CADIKG010000009">
    <property type="protein sequence ID" value="CAB3759869.1"/>
    <property type="molecule type" value="Genomic_DNA"/>
</dbReference>
<protein>
    <submittedName>
        <fullName evidence="1">Uncharacterized protein</fullName>
    </submittedName>
</protein>
<reference evidence="1 2" key="1">
    <citation type="submission" date="2020-04" db="EMBL/GenBank/DDBJ databases">
        <authorList>
            <person name="De Canck E."/>
        </authorList>
    </citation>
    <scope>NUCLEOTIDE SEQUENCE [LARGE SCALE GENOMIC DNA]</scope>
    <source>
        <strain evidence="1 2">LMG 29660</strain>
    </source>
</reference>
<name>A0A6J5E0D6_9BURK</name>
<accession>A0A6J5E0D6</accession>
<dbReference type="AlphaFoldDB" id="A0A6J5E0D6"/>
<dbReference type="Proteomes" id="UP000494135">
    <property type="component" value="Unassembled WGS sequence"/>
</dbReference>
<gene>
    <name evidence="1" type="ORF">LMG29660_03817</name>
</gene>
<sequence>MRCGRIGFIPATCAETEGGASRPFRAGVERATCQASTFDCACSHAQNCATSGSSAGGRGAIHQ</sequence>